<protein>
    <submittedName>
        <fullName evidence="1">Uncharacterized protein</fullName>
    </submittedName>
</protein>
<reference evidence="1" key="1">
    <citation type="submission" date="2020-02" db="EMBL/GenBank/DDBJ databases">
        <authorList>
            <person name="Gao J."/>
            <person name="Sun J."/>
        </authorList>
    </citation>
    <scope>NUCLEOTIDE SEQUENCE</scope>
    <source>
        <strain evidence="1">602-2</strain>
    </source>
</reference>
<proteinExistence type="predicted"/>
<comment type="caution">
    <text evidence="1">The sequence shown here is derived from an EMBL/GenBank/DDBJ whole genome shotgun (WGS) entry which is preliminary data.</text>
</comment>
<organism evidence="1">
    <name type="scientific">Caulobacter sp. 602-2</name>
    <dbReference type="NCBI Taxonomy" id="2710887"/>
    <lineage>
        <taxon>Bacteria</taxon>
        <taxon>Pseudomonadati</taxon>
        <taxon>Pseudomonadota</taxon>
        <taxon>Alphaproteobacteria</taxon>
        <taxon>Caulobacterales</taxon>
        <taxon>Caulobacteraceae</taxon>
        <taxon>Caulobacter</taxon>
    </lineage>
</organism>
<dbReference type="AlphaFoldDB" id="A0A6G4QVG0"/>
<evidence type="ECO:0000313" key="1">
    <source>
        <dbReference type="EMBL" id="NGM49235.1"/>
    </source>
</evidence>
<name>A0A6G4QVG0_9CAUL</name>
<dbReference type="RefSeq" id="WP_165257091.1">
    <property type="nucleotide sequence ID" value="NZ_JAAKGT010000002.1"/>
</dbReference>
<sequence>MIFFGKYIEQFRGESTPEKLELAELLAATRLKYNIHDGGNPIAAFVAFVDQYNWLGQRENKARFGISDNLARNLPGAMLQDYLVHLAIKLCEPYPKLEVFTEVKVPFGRYPIWQGGEVTWAQPSERSDIAVGYRVRDGEFVFDEAPWPRNAYEKLPTSESVLPIVTLNSKIRVSQSEFFDWHGREQLMTKGNPHCFSVQVALRKEMDLSIVEAAQAGEKFFLLGTGGERNVQPNPLELTRFVDAFNDHLADKMLVTSPP</sequence>
<gene>
    <name evidence="1" type="ORF">G5B46_06415</name>
</gene>
<accession>A0A6G4QVG0</accession>
<dbReference type="EMBL" id="JAAKGT010000002">
    <property type="protein sequence ID" value="NGM49235.1"/>
    <property type="molecule type" value="Genomic_DNA"/>
</dbReference>